<proteinExistence type="predicted"/>
<evidence type="ECO:0000259" key="1">
    <source>
        <dbReference type="Pfam" id="PF13186"/>
    </source>
</evidence>
<dbReference type="Gene3D" id="3.20.20.70">
    <property type="entry name" value="Aldolase class I"/>
    <property type="match status" value="1"/>
</dbReference>
<dbReference type="InterPro" id="IPR058240">
    <property type="entry name" value="rSAM_sf"/>
</dbReference>
<accession>A0A382YMX5</accession>
<reference evidence="2" key="1">
    <citation type="submission" date="2018-05" db="EMBL/GenBank/DDBJ databases">
        <authorList>
            <person name="Lanie J.A."/>
            <person name="Ng W.-L."/>
            <person name="Kazmierczak K.M."/>
            <person name="Andrzejewski T.M."/>
            <person name="Davidsen T.M."/>
            <person name="Wayne K.J."/>
            <person name="Tettelin H."/>
            <person name="Glass J.I."/>
            <person name="Rusch D."/>
            <person name="Podicherti R."/>
            <person name="Tsui H.-C.T."/>
            <person name="Winkler M.E."/>
        </authorList>
    </citation>
    <scope>NUCLEOTIDE SEQUENCE</scope>
</reference>
<organism evidence="2">
    <name type="scientific">marine metagenome</name>
    <dbReference type="NCBI Taxonomy" id="408172"/>
    <lineage>
        <taxon>unclassified sequences</taxon>
        <taxon>metagenomes</taxon>
        <taxon>ecological metagenomes</taxon>
    </lineage>
</organism>
<name>A0A382YMX5_9ZZZZ</name>
<dbReference type="Pfam" id="PF13186">
    <property type="entry name" value="SPASM"/>
    <property type="match status" value="1"/>
</dbReference>
<dbReference type="CDD" id="cd21109">
    <property type="entry name" value="SPASM"/>
    <property type="match status" value="1"/>
</dbReference>
<dbReference type="SUPFAM" id="SSF102114">
    <property type="entry name" value="Radical SAM enzymes"/>
    <property type="match status" value="1"/>
</dbReference>
<dbReference type="InterPro" id="IPR023885">
    <property type="entry name" value="4Fe4S-binding_SPASM_dom"/>
</dbReference>
<feature type="non-terminal residue" evidence="2">
    <location>
        <position position="1"/>
    </location>
</feature>
<feature type="domain" description="4Fe4S-binding SPASM" evidence="1">
    <location>
        <begin position="94"/>
        <end position="152"/>
    </location>
</feature>
<sequence length="193" mass="22352">PKDVAEVVPLAKLGKELEVDYLQVKHCSDTVENDLGIFERLDDYKKFEPILKAAESYGNEDYNVIIKWDKITNEGHRDYDQCLGAPFLLYTEGTGKVYTCGMFFEGKYEHDYHLGDLNTHTFKEILESDHYWEIINKVKNEIDVHKECYANCRTHSCNNFIWDAKDKDIDSQMVQRNSGGCTKSNPTPHVNFV</sequence>
<protein>
    <recommendedName>
        <fullName evidence="1">4Fe4S-binding SPASM domain-containing protein</fullName>
    </recommendedName>
</protein>
<dbReference type="AlphaFoldDB" id="A0A382YMX5"/>
<gene>
    <name evidence="2" type="ORF">METZ01_LOCUS437418</name>
</gene>
<dbReference type="InterPro" id="IPR013785">
    <property type="entry name" value="Aldolase_TIM"/>
</dbReference>
<evidence type="ECO:0000313" key="2">
    <source>
        <dbReference type="EMBL" id="SVD84564.1"/>
    </source>
</evidence>
<dbReference type="EMBL" id="UINC01177109">
    <property type="protein sequence ID" value="SVD84564.1"/>
    <property type="molecule type" value="Genomic_DNA"/>
</dbReference>